<dbReference type="Proteomes" id="UP000471082">
    <property type="component" value="Unassembled WGS sequence"/>
</dbReference>
<evidence type="ECO:0000313" key="2">
    <source>
        <dbReference type="EMBL" id="NEL81589.1"/>
    </source>
</evidence>
<dbReference type="AlphaFoldDB" id="A0A7X5SDA5"/>
<dbReference type="GO" id="GO:0006508">
    <property type="term" value="P:proteolysis"/>
    <property type="evidence" value="ECO:0007669"/>
    <property type="project" value="InterPro"/>
</dbReference>
<sequence length="78" mass="8770">RSVLSRDGSADDYYALDSVVWSPDSQHLAAYRVKAPPPRMVYYIESAPADQLQPKLHQQVYPKPGDALPVMQPVLFDI</sequence>
<proteinExistence type="predicted"/>
<dbReference type="Pfam" id="PF00930">
    <property type="entry name" value="DPPIV_N"/>
    <property type="match status" value="1"/>
</dbReference>
<accession>A0A7X5SDA5</accession>
<name>A0A7X5SDA5_XANPE</name>
<feature type="non-terminal residue" evidence="2">
    <location>
        <position position="78"/>
    </location>
</feature>
<evidence type="ECO:0000259" key="1">
    <source>
        <dbReference type="Pfam" id="PF00930"/>
    </source>
</evidence>
<reference evidence="2 3" key="1">
    <citation type="submission" date="2019-11" db="EMBL/GenBank/DDBJ databases">
        <title>Genome-resolved metagenomics to study the prevalence of co-infection and intraspecific heterogeneity among plant pathogen metapopulations.</title>
        <authorList>
            <person name="Newberry E."/>
            <person name="Bhandari R."/>
            <person name="Kemble J."/>
            <person name="Sikora E."/>
            <person name="Potnis N."/>
        </authorList>
    </citation>
    <scope>NUCLEOTIDE SEQUENCE [LARGE SCALE GENOMIC DNA]</scope>
    <source>
        <strain evidence="2">Xp_Tom_Tuscaloosa_18b</strain>
    </source>
</reference>
<protein>
    <submittedName>
        <fullName evidence="2">S9 family peptidase</fullName>
    </submittedName>
</protein>
<feature type="domain" description="Dipeptidylpeptidase IV N-terminal" evidence="1">
    <location>
        <begin position="18"/>
        <end position="76"/>
    </location>
</feature>
<dbReference type="InterPro" id="IPR002469">
    <property type="entry name" value="Peptidase_S9B_N"/>
</dbReference>
<organism evidence="2 3">
    <name type="scientific">Xanthomonas perforans</name>
    <dbReference type="NCBI Taxonomy" id="442694"/>
    <lineage>
        <taxon>Bacteria</taxon>
        <taxon>Pseudomonadati</taxon>
        <taxon>Pseudomonadota</taxon>
        <taxon>Gammaproteobacteria</taxon>
        <taxon>Lysobacterales</taxon>
        <taxon>Lysobacteraceae</taxon>
        <taxon>Xanthomonas</taxon>
    </lineage>
</organism>
<dbReference type="Gene3D" id="2.140.10.30">
    <property type="entry name" value="Dipeptidylpeptidase IV, N-terminal domain"/>
    <property type="match status" value="1"/>
</dbReference>
<feature type="non-terminal residue" evidence="2">
    <location>
        <position position="1"/>
    </location>
</feature>
<dbReference type="EMBL" id="JAAGYU010002754">
    <property type="protein sequence ID" value="NEL81589.1"/>
    <property type="molecule type" value="Genomic_DNA"/>
</dbReference>
<gene>
    <name evidence="2" type="ORF">G3W61_35575</name>
</gene>
<evidence type="ECO:0000313" key="3">
    <source>
        <dbReference type="Proteomes" id="UP000471082"/>
    </source>
</evidence>
<comment type="caution">
    <text evidence="2">The sequence shown here is derived from an EMBL/GenBank/DDBJ whole genome shotgun (WGS) entry which is preliminary data.</text>
</comment>